<name>A0ABU8L1G3_9HYPH</name>
<accession>A0ABU8L1G3</accession>
<comment type="caution">
    <text evidence="1">The sequence shown here is derived from an EMBL/GenBank/DDBJ whole genome shotgun (WGS) entry which is preliminary data.</text>
</comment>
<organism evidence="1 2">
    <name type="scientific">Mesorhizobium salmacidum</name>
    <dbReference type="NCBI Taxonomy" id="3015171"/>
    <lineage>
        <taxon>Bacteria</taxon>
        <taxon>Pseudomonadati</taxon>
        <taxon>Pseudomonadota</taxon>
        <taxon>Alphaproteobacteria</taxon>
        <taxon>Hyphomicrobiales</taxon>
        <taxon>Phyllobacteriaceae</taxon>
        <taxon>Mesorhizobium</taxon>
    </lineage>
</organism>
<evidence type="ECO:0000313" key="2">
    <source>
        <dbReference type="Proteomes" id="UP001387293"/>
    </source>
</evidence>
<sequence length="46" mass="5124">MDAVSRFPYIPYDDSAFRADYALFLPWIKAIPASKAASMSCSNHPT</sequence>
<keyword evidence="2" id="KW-1185">Reference proteome</keyword>
<gene>
    <name evidence="1" type="ORF">O7A60_23925</name>
</gene>
<proteinExistence type="predicted"/>
<evidence type="ECO:0000313" key="1">
    <source>
        <dbReference type="EMBL" id="MEI9411793.1"/>
    </source>
</evidence>
<dbReference type="RefSeq" id="WP_337108267.1">
    <property type="nucleotide sequence ID" value="NZ_JAPYKS010000019.1"/>
</dbReference>
<dbReference type="Proteomes" id="UP001387293">
    <property type="component" value="Unassembled WGS sequence"/>
</dbReference>
<dbReference type="EMBL" id="JAPYKS010000019">
    <property type="protein sequence ID" value="MEI9411793.1"/>
    <property type="molecule type" value="Genomic_DNA"/>
</dbReference>
<protein>
    <submittedName>
        <fullName evidence="1">Uncharacterized protein</fullName>
    </submittedName>
</protein>
<reference evidence="1 2" key="1">
    <citation type="submission" date="2022-12" db="EMBL/GenBank/DDBJ databases">
        <authorList>
            <person name="Muema E."/>
        </authorList>
    </citation>
    <scope>NUCLEOTIDE SEQUENCE [LARGE SCALE GENOMIC DNA]</scope>
    <source>
        <strain evidence="2">1326</strain>
    </source>
</reference>